<keyword evidence="3 4" id="KW-0067">ATP-binding</keyword>
<dbReference type="RefSeq" id="WP_119910999.1">
    <property type="nucleotide sequence ID" value="NZ_QZCH01000014.1"/>
</dbReference>
<dbReference type="Gene3D" id="3.30.420.40">
    <property type="match status" value="2"/>
</dbReference>
<evidence type="ECO:0000313" key="7">
    <source>
        <dbReference type="Proteomes" id="UP000283255"/>
    </source>
</evidence>
<evidence type="ECO:0000256" key="3">
    <source>
        <dbReference type="ARBA" id="ARBA00022840"/>
    </source>
</evidence>
<dbReference type="InterPro" id="IPR013126">
    <property type="entry name" value="Hsp_70_fam"/>
</dbReference>
<comment type="similarity">
    <text evidence="1 4">Belongs to the heat shock protein 70 family.</text>
</comment>
<protein>
    <submittedName>
        <fullName evidence="6">Molecular chaperone HscC</fullName>
    </submittedName>
</protein>
<evidence type="ECO:0000256" key="5">
    <source>
        <dbReference type="SAM" id="Coils"/>
    </source>
</evidence>
<name>A0A418YE66_9GAMM</name>
<dbReference type="SUPFAM" id="SSF100920">
    <property type="entry name" value="Heat shock protein 70kD (HSP70), peptide-binding domain"/>
    <property type="match status" value="1"/>
</dbReference>
<sequence length="566" mass="62850">MAIIGIDLGTTNSAAAVWQHDKSVLIPNRYGEFLTPSVVGIDQDGELIVGKYAKSRQRLDPASCASTFKRFIASDNKVKLGQYKYSAIELSAMVLKSIKEDAENFLGEPVSEAIISVPAYFNDIQRKATKAAAEMVGLKVERLINEPTAAALAYGLHEKPEDAQFVILDLGGGTFDVSLMEYFDGVLEVHASAGDNYLGGEDFLQTIVDLYLSLLGTQEEALSRQQKRTLLNTLEAAKHTLSEEQAVEIPGFLADDDPAITITRKQFEQACQPLLSKVQHPIERALKDADIMPDDIDDVILVGGATRMQILRSMIARLFQKMPAMNLDPDLTIALGAGIQAGLKEKHQALDDVVLTDVCPYSLGTNIINHQDEKGDMGDLFSPIIERNCVVPISMEKRYQTANNNQTKVQIDIYQGESRLVKNNIKLGQVEVKVPKGPAGKESVDVRFSYDMNGLLEVDVTVASTELKQSIQVQNAELDLSEQELNASSERLAALKFHPRDHEVNKELLAKAERLYESALEEERDELMRLMGYFEQELASQLPKRIERAQQEFSRRLSGFEKNSIF</sequence>
<dbReference type="OrthoDB" id="9766019at2"/>
<reference evidence="6 7" key="2">
    <citation type="submission" date="2019-01" db="EMBL/GenBank/DDBJ databases">
        <title>Motilimonas pumilus sp. nov., isolated from the gut of sea cucumber (Apostichopus japonicus).</title>
        <authorList>
            <person name="Wang F.-Q."/>
            <person name="Ren L.-H."/>
            <person name="Lin Y.-W."/>
            <person name="Sun G.-H."/>
            <person name="Du Z.-J."/>
            <person name="Zhao J.-X."/>
            <person name="Liu X.-J."/>
            <person name="Liu L.-J."/>
        </authorList>
    </citation>
    <scope>NUCLEOTIDE SEQUENCE [LARGE SCALE GENOMIC DNA]</scope>
    <source>
        <strain evidence="6 7">PLHSC7-2</strain>
    </source>
</reference>
<dbReference type="FunFam" id="3.30.420.40:FF:000144">
    <property type="entry name" value="Molecular chaperone HscC"/>
    <property type="match status" value="1"/>
</dbReference>
<dbReference type="Gene3D" id="3.90.640.10">
    <property type="entry name" value="Actin, Chain A, domain 4"/>
    <property type="match status" value="1"/>
</dbReference>
<dbReference type="InterPro" id="IPR043129">
    <property type="entry name" value="ATPase_NBD"/>
</dbReference>
<keyword evidence="2 4" id="KW-0547">Nucleotide-binding</keyword>
<gene>
    <name evidence="6" type="ORF">D1Z90_11960</name>
</gene>
<dbReference type="PROSITE" id="PS00329">
    <property type="entry name" value="HSP70_2"/>
    <property type="match status" value="1"/>
</dbReference>
<dbReference type="InterPro" id="IPR018181">
    <property type="entry name" value="Heat_shock_70_CS"/>
</dbReference>
<dbReference type="GO" id="GO:0140662">
    <property type="term" value="F:ATP-dependent protein folding chaperone"/>
    <property type="evidence" value="ECO:0007669"/>
    <property type="project" value="InterPro"/>
</dbReference>
<organism evidence="6 7">
    <name type="scientific">Motilimonas pumila</name>
    <dbReference type="NCBI Taxonomy" id="2303987"/>
    <lineage>
        <taxon>Bacteria</taxon>
        <taxon>Pseudomonadati</taxon>
        <taxon>Pseudomonadota</taxon>
        <taxon>Gammaproteobacteria</taxon>
        <taxon>Alteromonadales</taxon>
        <taxon>Alteromonadales genera incertae sedis</taxon>
        <taxon>Motilimonas</taxon>
    </lineage>
</organism>
<keyword evidence="7" id="KW-1185">Reference proteome</keyword>
<dbReference type="Gene3D" id="2.60.34.10">
    <property type="entry name" value="Substrate Binding Domain Of DNAk, Chain A, domain 1"/>
    <property type="match status" value="1"/>
</dbReference>
<dbReference type="PROSITE" id="PS00297">
    <property type="entry name" value="HSP70_1"/>
    <property type="match status" value="1"/>
</dbReference>
<dbReference type="PANTHER" id="PTHR19375">
    <property type="entry name" value="HEAT SHOCK PROTEIN 70KDA"/>
    <property type="match status" value="1"/>
</dbReference>
<accession>A0A418YE66</accession>
<dbReference type="Proteomes" id="UP000283255">
    <property type="component" value="Unassembled WGS sequence"/>
</dbReference>
<evidence type="ECO:0000256" key="2">
    <source>
        <dbReference type="ARBA" id="ARBA00022741"/>
    </source>
</evidence>
<comment type="caution">
    <text evidence="6">The sequence shown here is derived from an EMBL/GenBank/DDBJ whole genome shotgun (WGS) entry which is preliminary data.</text>
</comment>
<dbReference type="SUPFAM" id="SSF53067">
    <property type="entry name" value="Actin-like ATPase domain"/>
    <property type="match status" value="2"/>
</dbReference>
<dbReference type="EMBL" id="QZCH01000014">
    <property type="protein sequence ID" value="RJG42798.1"/>
    <property type="molecule type" value="Genomic_DNA"/>
</dbReference>
<dbReference type="Pfam" id="PF00012">
    <property type="entry name" value="HSP70"/>
    <property type="match status" value="2"/>
</dbReference>
<proteinExistence type="inferred from homology"/>
<evidence type="ECO:0000256" key="4">
    <source>
        <dbReference type="RuleBase" id="RU003322"/>
    </source>
</evidence>
<reference evidence="6 7" key="1">
    <citation type="submission" date="2018-09" db="EMBL/GenBank/DDBJ databases">
        <authorList>
            <person name="Wang F."/>
        </authorList>
    </citation>
    <scope>NUCLEOTIDE SEQUENCE [LARGE SCALE GENOMIC DNA]</scope>
    <source>
        <strain evidence="6 7">PLHSC7-2</strain>
    </source>
</reference>
<evidence type="ECO:0000256" key="1">
    <source>
        <dbReference type="ARBA" id="ARBA00007381"/>
    </source>
</evidence>
<keyword evidence="5" id="KW-0175">Coiled coil</keyword>
<dbReference type="GO" id="GO:0005524">
    <property type="term" value="F:ATP binding"/>
    <property type="evidence" value="ECO:0007669"/>
    <property type="project" value="UniProtKB-KW"/>
</dbReference>
<dbReference type="InterPro" id="IPR029047">
    <property type="entry name" value="HSP70_peptide-bd_sf"/>
</dbReference>
<feature type="coiled-coil region" evidence="5">
    <location>
        <begin position="471"/>
        <end position="525"/>
    </location>
</feature>
<dbReference type="PRINTS" id="PR00301">
    <property type="entry name" value="HEATSHOCK70"/>
</dbReference>
<dbReference type="AlphaFoldDB" id="A0A418YE66"/>
<evidence type="ECO:0000313" key="6">
    <source>
        <dbReference type="EMBL" id="RJG42798.1"/>
    </source>
</evidence>